<sequence length="145" mass="15806">MEVFFYIVPSIMISVALVGITAVVRKALWVNRAWSGAMAEGRCLRMFTTTRGGSGDSSVSTTLHHVYEFTTRDGRAVRFEEENGPATVLEGDITTVWYIPDRPERATAQAPARGRLMAGTGCALVFLGGFATGLVAVMVQFSRHF</sequence>
<keyword evidence="1" id="KW-1133">Transmembrane helix</keyword>
<protein>
    <recommendedName>
        <fullName evidence="2">DUF3592 domain-containing protein</fullName>
    </recommendedName>
</protein>
<evidence type="ECO:0000259" key="2">
    <source>
        <dbReference type="Pfam" id="PF12158"/>
    </source>
</evidence>
<dbReference type="Pfam" id="PF12158">
    <property type="entry name" value="DUF3592"/>
    <property type="match status" value="1"/>
</dbReference>
<name>A0A2U9PCG8_STRAS</name>
<reference evidence="3 4" key="1">
    <citation type="submission" date="2018-06" db="EMBL/GenBank/DDBJ databases">
        <title>The complete genome sequence of a nosiheptide producer Streptomyces actuosus ATCC 25421: deducing the ability of producing a new class III lantibiotics.</title>
        <authorList>
            <person name="Liu W."/>
            <person name="Sun F."/>
            <person name="Hu Y."/>
        </authorList>
    </citation>
    <scope>NUCLEOTIDE SEQUENCE [LARGE SCALE GENOMIC DNA]</scope>
    <source>
        <strain evidence="3 4">ATCC 25421</strain>
    </source>
</reference>
<dbReference type="KEGG" id="sact:DMT42_36795"/>
<gene>
    <name evidence="3" type="ORF">DMT42_36795</name>
</gene>
<evidence type="ECO:0000256" key="1">
    <source>
        <dbReference type="SAM" id="Phobius"/>
    </source>
</evidence>
<keyword evidence="1" id="KW-0812">Transmembrane</keyword>
<dbReference type="RefSeq" id="WP_110635520.1">
    <property type="nucleotide sequence ID" value="NZ_CP029788.1"/>
</dbReference>
<keyword evidence="1" id="KW-0472">Membrane</keyword>
<dbReference type="OrthoDB" id="4221100at2"/>
<feature type="transmembrane region" description="Helical" evidence="1">
    <location>
        <begin position="6"/>
        <end position="24"/>
    </location>
</feature>
<evidence type="ECO:0000313" key="4">
    <source>
        <dbReference type="Proteomes" id="UP000247634"/>
    </source>
</evidence>
<organism evidence="3 4">
    <name type="scientific">Streptomyces actuosus</name>
    <dbReference type="NCBI Taxonomy" id="1885"/>
    <lineage>
        <taxon>Bacteria</taxon>
        <taxon>Bacillati</taxon>
        <taxon>Actinomycetota</taxon>
        <taxon>Actinomycetes</taxon>
        <taxon>Kitasatosporales</taxon>
        <taxon>Streptomycetaceae</taxon>
        <taxon>Streptomyces</taxon>
    </lineage>
</organism>
<keyword evidence="4" id="KW-1185">Reference proteome</keyword>
<dbReference type="EMBL" id="CP029788">
    <property type="protein sequence ID" value="AWT47263.1"/>
    <property type="molecule type" value="Genomic_DNA"/>
</dbReference>
<proteinExistence type="predicted"/>
<dbReference type="InterPro" id="IPR021994">
    <property type="entry name" value="DUF3592"/>
</dbReference>
<dbReference type="AlphaFoldDB" id="A0A2U9PCG8"/>
<accession>A0A2U9PCG8</accession>
<dbReference type="Proteomes" id="UP000247634">
    <property type="component" value="Chromosome"/>
</dbReference>
<feature type="transmembrane region" description="Helical" evidence="1">
    <location>
        <begin position="116"/>
        <end position="139"/>
    </location>
</feature>
<feature type="domain" description="DUF3592" evidence="2">
    <location>
        <begin position="50"/>
        <end position="109"/>
    </location>
</feature>
<evidence type="ECO:0000313" key="3">
    <source>
        <dbReference type="EMBL" id="AWT47263.1"/>
    </source>
</evidence>